<evidence type="ECO:0000313" key="3">
    <source>
        <dbReference type="Proteomes" id="UP001473063"/>
    </source>
</evidence>
<evidence type="ECO:0000313" key="2">
    <source>
        <dbReference type="EMBL" id="MEQ2370955.1"/>
    </source>
</evidence>
<evidence type="ECO:0008006" key="4">
    <source>
        <dbReference type="Google" id="ProtNLM"/>
    </source>
</evidence>
<name>A0ABV1BF98_9FIRM</name>
<dbReference type="Proteomes" id="UP001473063">
    <property type="component" value="Unassembled WGS sequence"/>
</dbReference>
<protein>
    <recommendedName>
        <fullName evidence="4">MATE family multidrug exporter</fullName>
    </recommendedName>
</protein>
<organism evidence="2 3">
    <name type="scientific">Blautia aquisgranensis</name>
    <dbReference type="NCBI Taxonomy" id="3133153"/>
    <lineage>
        <taxon>Bacteria</taxon>
        <taxon>Bacillati</taxon>
        <taxon>Bacillota</taxon>
        <taxon>Clostridia</taxon>
        <taxon>Lachnospirales</taxon>
        <taxon>Lachnospiraceae</taxon>
        <taxon>Blautia</taxon>
    </lineage>
</organism>
<feature type="transmembrane region" description="Helical" evidence="1">
    <location>
        <begin position="14"/>
        <end position="47"/>
    </location>
</feature>
<keyword evidence="3" id="KW-1185">Reference proteome</keyword>
<dbReference type="EMBL" id="JBBMEJ010000008">
    <property type="protein sequence ID" value="MEQ2370955.1"/>
    <property type="molecule type" value="Genomic_DNA"/>
</dbReference>
<accession>A0ABV1BF98</accession>
<comment type="caution">
    <text evidence="2">The sequence shown here is derived from an EMBL/GenBank/DDBJ whole genome shotgun (WGS) entry which is preliminary data.</text>
</comment>
<keyword evidence="1" id="KW-0812">Transmembrane</keyword>
<gene>
    <name evidence="2" type="ORF">WMO28_08350</name>
</gene>
<dbReference type="RefSeq" id="WP_349056676.1">
    <property type="nucleotide sequence ID" value="NZ_JBBMEJ010000008.1"/>
</dbReference>
<evidence type="ECO:0000256" key="1">
    <source>
        <dbReference type="SAM" id="Phobius"/>
    </source>
</evidence>
<proteinExistence type="predicted"/>
<keyword evidence="1" id="KW-0472">Membrane</keyword>
<sequence>MYVSIISTIVVRLFLSWLLGIVFGMGVIGIALAMVSDWIVRAVIFLWRQKSGKWKNFQMI</sequence>
<keyword evidence="1" id="KW-1133">Transmembrane helix</keyword>
<reference evidence="2 3" key="1">
    <citation type="submission" date="2024-03" db="EMBL/GenBank/DDBJ databases">
        <title>Human intestinal bacterial collection.</title>
        <authorList>
            <person name="Pauvert C."/>
            <person name="Hitch T.C.A."/>
            <person name="Clavel T."/>
        </authorList>
    </citation>
    <scope>NUCLEOTIDE SEQUENCE [LARGE SCALE GENOMIC DNA]</scope>
    <source>
        <strain evidence="2 3">CLA-JM-H16</strain>
    </source>
</reference>